<reference evidence="2" key="1">
    <citation type="journal article" date="2020" name="Nature">
        <title>Giant virus diversity and host interactions through global metagenomics.</title>
        <authorList>
            <person name="Schulz F."/>
            <person name="Roux S."/>
            <person name="Paez-Espino D."/>
            <person name="Jungbluth S."/>
            <person name="Walsh D.A."/>
            <person name="Denef V.J."/>
            <person name="McMahon K.D."/>
            <person name="Konstantinidis K.T."/>
            <person name="Eloe-Fadrosh E.A."/>
            <person name="Kyrpides N.C."/>
            <person name="Woyke T."/>
        </authorList>
    </citation>
    <scope>NUCLEOTIDE SEQUENCE</scope>
    <source>
        <strain evidence="2">GVMAG-M-3300027969-2</strain>
    </source>
</reference>
<organism evidence="2">
    <name type="scientific">viral metagenome</name>
    <dbReference type="NCBI Taxonomy" id="1070528"/>
    <lineage>
        <taxon>unclassified sequences</taxon>
        <taxon>metagenomes</taxon>
        <taxon>organismal metagenomes</taxon>
    </lineage>
</organism>
<feature type="transmembrane region" description="Helical" evidence="1">
    <location>
        <begin position="124"/>
        <end position="147"/>
    </location>
</feature>
<feature type="transmembrane region" description="Helical" evidence="1">
    <location>
        <begin position="159"/>
        <end position="176"/>
    </location>
</feature>
<protein>
    <submittedName>
        <fullName evidence="2">Uncharacterized protein</fullName>
    </submittedName>
</protein>
<feature type="transmembrane region" description="Helical" evidence="1">
    <location>
        <begin position="43"/>
        <end position="62"/>
    </location>
</feature>
<feature type="transmembrane region" description="Helical" evidence="1">
    <location>
        <begin position="181"/>
        <end position="198"/>
    </location>
</feature>
<keyword evidence="1" id="KW-0472">Membrane</keyword>
<sequence>MKMNGKSLYKNQPETVYISTMNNNTDKSEKLTEIPLFWFHPEILAAIAMAVPGIFSIYYLFFEKKNVIINPLGTQLSAISCLCHFPWSAGLHLYRAYGTKPIHRTQLYKGDVAFQHIYSLSTRYAFSLHLSLVDTIFHVSCIIHLILCDPLKNPERKKFIGILSAIGLGSCAFDLFHCSSNYFYVALGVAAIGFLIHHNELLGAYSSFWFHLCLAAPHYCVLKGLNMKEDKIEY</sequence>
<proteinExistence type="predicted"/>
<evidence type="ECO:0000313" key="2">
    <source>
        <dbReference type="EMBL" id="QHU32702.1"/>
    </source>
</evidence>
<dbReference type="EMBL" id="MN740541">
    <property type="protein sequence ID" value="QHU32702.1"/>
    <property type="molecule type" value="Genomic_DNA"/>
</dbReference>
<name>A0A6C0LTZ1_9ZZZZ</name>
<keyword evidence="1" id="KW-0812">Transmembrane</keyword>
<accession>A0A6C0LTZ1</accession>
<dbReference type="AlphaFoldDB" id="A0A6C0LTZ1"/>
<keyword evidence="1" id="KW-1133">Transmembrane helix</keyword>
<evidence type="ECO:0000256" key="1">
    <source>
        <dbReference type="SAM" id="Phobius"/>
    </source>
</evidence>